<dbReference type="Pfam" id="PF13546">
    <property type="entry name" value="DDE_5"/>
    <property type="match status" value="1"/>
</dbReference>
<name>A0ABQ4I8H6_9ACTN</name>
<sequence>MADVDVDRWHGELDRLHARIGVRFRRSEPRRRARQYLCGLVSGLGRKNGWTLAEQAGDVSPDGMQRLLRWADWDVDAVRDDVRDYVVEHLGDPAGVLIVDDTGFLKKGTRSAGVQRQYSGTAGRTENCQVGVFLAYRSSKGHALIDRQLYLPASWTDDRDRCRAAGIPNEVTFATKVQMARQMLARALDAGVPVGWVTMDEAYGQSKSLRVWLEHRDVAYVVATRRNDDMITTTMGRARADDLIAALPAQAWCRLSAGVGAHGPREYWWARVPVRICWQPGRGHWLLARRNMSTGEIAYYVCYGPRRTRLVDLARIAGTRWAIEECFQQAKNETGLDEYQVRDWRAWYAHITLSMAAHAWLTVARSLTTKGEPVPATTR</sequence>
<comment type="caution">
    <text evidence="2">The sequence shown here is derived from an EMBL/GenBank/DDBJ whole genome shotgun (WGS) entry which is preliminary data.</text>
</comment>
<evidence type="ECO:0000259" key="1">
    <source>
        <dbReference type="Pfam" id="PF13546"/>
    </source>
</evidence>
<dbReference type="Proteomes" id="UP000647860">
    <property type="component" value="Unassembled WGS sequence"/>
</dbReference>
<organism evidence="2 3">
    <name type="scientific">Micromonospora gifhornensis</name>
    <dbReference type="NCBI Taxonomy" id="84594"/>
    <lineage>
        <taxon>Bacteria</taxon>
        <taxon>Bacillati</taxon>
        <taxon>Actinomycetota</taxon>
        <taxon>Actinomycetes</taxon>
        <taxon>Micromonosporales</taxon>
        <taxon>Micromonosporaceae</taxon>
        <taxon>Micromonospora</taxon>
    </lineage>
</organism>
<accession>A0ABQ4I8H6</accession>
<dbReference type="NCBIfam" id="NF033540">
    <property type="entry name" value="transpos_IS701"/>
    <property type="match status" value="1"/>
</dbReference>
<dbReference type="SUPFAM" id="SSF53098">
    <property type="entry name" value="Ribonuclease H-like"/>
    <property type="match status" value="1"/>
</dbReference>
<dbReference type="PANTHER" id="PTHR33627">
    <property type="entry name" value="TRANSPOSASE"/>
    <property type="match status" value="1"/>
</dbReference>
<evidence type="ECO:0000313" key="2">
    <source>
        <dbReference type="EMBL" id="GIJ14184.1"/>
    </source>
</evidence>
<feature type="domain" description="Transposase IS701-like DDE" evidence="1">
    <location>
        <begin position="24"/>
        <end position="230"/>
    </location>
</feature>
<dbReference type="InterPro" id="IPR012337">
    <property type="entry name" value="RNaseH-like_sf"/>
</dbReference>
<evidence type="ECO:0000313" key="3">
    <source>
        <dbReference type="Proteomes" id="UP000647860"/>
    </source>
</evidence>
<dbReference type="EMBL" id="BOPA01000008">
    <property type="protein sequence ID" value="GIJ14184.1"/>
    <property type="molecule type" value="Genomic_DNA"/>
</dbReference>
<dbReference type="PANTHER" id="PTHR33627:SF1">
    <property type="entry name" value="TRANSPOSASE"/>
    <property type="match status" value="1"/>
</dbReference>
<gene>
    <name evidence="2" type="ORF">Vgi01_08680</name>
</gene>
<protein>
    <submittedName>
        <fullName evidence="2">Transposase</fullName>
    </submittedName>
</protein>
<reference evidence="2 3" key="1">
    <citation type="submission" date="2021-01" db="EMBL/GenBank/DDBJ databases">
        <title>Whole genome shotgun sequence of Verrucosispora gifhornensis NBRC 16317.</title>
        <authorList>
            <person name="Komaki H."/>
            <person name="Tamura T."/>
        </authorList>
    </citation>
    <scope>NUCLEOTIDE SEQUENCE [LARGE SCALE GENOMIC DNA]</scope>
    <source>
        <strain evidence="2 3">NBRC 16317</strain>
    </source>
</reference>
<dbReference type="InterPro" id="IPR039365">
    <property type="entry name" value="IS701-like"/>
</dbReference>
<dbReference type="RefSeq" id="WP_204290213.1">
    <property type="nucleotide sequence ID" value="NZ_BAAAGZ010000024.1"/>
</dbReference>
<proteinExistence type="predicted"/>
<dbReference type="InterPro" id="IPR038721">
    <property type="entry name" value="IS701-like_DDE_dom"/>
</dbReference>
<keyword evidence="3" id="KW-1185">Reference proteome</keyword>